<evidence type="ECO:0000259" key="4">
    <source>
        <dbReference type="PROSITE" id="PS50932"/>
    </source>
</evidence>
<keyword evidence="3" id="KW-0804">Transcription</keyword>
<evidence type="ECO:0000256" key="3">
    <source>
        <dbReference type="ARBA" id="ARBA00023163"/>
    </source>
</evidence>
<gene>
    <name evidence="5" type="ORF">D6T64_08515</name>
</gene>
<dbReference type="Pfam" id="PF13377">
    <property type="entry name" value="Peripla_BP_3"/>
    <property type="match status" value="1"/>
</dbReference>
<dbReference type="Gene3D" id="1.10.260.40">
    <property type="entry name" value="lambda repressor-like DNA-binding domains"/>
    <property type="match status" value="1"/>
</dbReference>
<dbReference type="PROSITE" id="PS50932">
    <property type="entry name" value="HTH_LACI_2"/>
    <property type="match status" value="1"/>
</dbReference>
<dbReference type="EMBL" id="QZVS01000078">
    <property type="protein sequence ID" value="RJT88996.1"/>
    <property type="molecule type" value="Genomic_DNA"/>
</dbReference>
<dbReference type="Proteomes" id="UP000272015">
    <property type="component" value="Unassembled WGS sequence"/>
</dbReference>
<organism evidence="5 6">
    <name type="scientific">Cryobacterium melibiosiphilum</name>
    <dbReference type="NCBI Taxonomy" id="995039"/>
    <lineage>
        <taxon>Bacteria</taxon>
        <taxon>Bacillati</taxon>
        <taxon>Actinomycetota</taxon>
        <taxon>Actinomycetes</taxon>
        <taxon>Micrococcales</taxon>
        <taxon>Microbacteriaceae</taxon>
        <taxon>Cryobacterium</taxon>
    </lineage>
</organism>
<dbReference type="CDD" id="cd06267">
    <property type="entry name" value="PBP1_LacI_sugar_binding-like"/>
    <property type="match status" value="1"/>
</dbReference>
<accession>A0A3A5MST3</accession>
<dbReference type="InterPro" id="IPR046335">
    <property type="entry name" value="LacI/GalR-like_sensor"/>
</dbReference>
<dbReference type="Pfam" id="PF00356">
    <property type="entry name" value="LacI"/>
    <property type="match status" value="1"/>
</dbReference>
<proteinExistence type="predicted"/>
<comment type="caution">
    <text evidence="5">The sequence shown here is derived from an EMBL/GenBank/DDBJ whole genome shotgun (WGS) entry which is preliminary data.</text>
</comment>
<keyword evidence="2" id="KW-0238">DNA-binding</keyword>
<dbReference type="GO" id="GO:0000976">
    <property type="term" value="F:transcription cis-regulatory region binding"/>
    <property type="evidence" value="ECO:0007669"/>
    <property type="project" value="TreeGrafter"/>
</dbReference>
<reference evidence="5 6" key="1">
    <citation type="submission" date="2018-09" db="EMBL/GenBank/DDBJ databases">
        <title>Novel species of Cryobacterium.</title>
        <authorList>
            <person name="Liu Q."/>
            <person name="Xin Y.-H."/>
        </authorList>
    </citation>
    <scope>NUCLEOTIDE SEQUENCE [LARGE SCALE GENOMIC DNA]</scope>
    <source>
        <strain evidence="5 6">Hh39</strain>
    </source>
</reference>
<dbReference type="AlphaFoldDB" id="A0A3A5MST3"/>
<dbReference type="InterPro" id="IPR028082">
    <property type="entry name" value="Peripla_BP_I"/>
</dbReference>
<dbReference type="RefSeq" id="WP_119974202.1">
    <property type="nucleotide sequence ID" value="NZ_JBHSQA010000016.1"/>
</dbReference>
<dbReference type="PANTHER" id="PTHR30146:SF138">
    <property type="entry name" value="TRANSCRIPTIONAL REGULATORY PROTEIN"/>
    <property type="match status" value="1"/>
</dbReference>
<feature type="domain" description="HTH lacI-type" evidence="4">
    <location>
        <begin position="5"/>
        <end position="59"/>
    </location>
</feature>
<evidence type="ECO:0000313" key="5">
    <source>
        <dbReference type="EMBL" id="RJT88996.1"/>
    </source>
</evidence>
<evidence type="ECO:0000256" key="1">
    <source>
        <dbReference type="ARBA" id="ARBA00023015"/>
    </source>
</evidence>
<dbReference type="InterPro" id="IPR000843">
    <property type="entry name" value="HTH_LacI"/>
</dbReference>
<sequence length="335" mass="34929">MTKRATIRDVAALAGVSKSVVSLVLRGTGYVSAGKRDAVTAAVHQLDYRTNAAARTLTEARSYTVGVVLNDLRNPWFVDAVDGLNAVLNQNGLQMLLGDHRLDSRGGSSLLGKLLEMNVDGLVLVGTLPQTEDLITAVGQVPTVVLGAPEAPHPSADVVTGDNEAGAQLAVQHLVDLRHRRIAHIGAGPSPVGRARRAGYERAMLAHGLGEYVLTVDGDFTEAGGHAAGLALLGLDPRPTAIFAVNDMTAFGLLSAADALGLAVPDDLSIVGYDNTPTARMQHISLTSIDNADGRSGRRAGELLVARLANPGLARSITLHEPTLAARGSSRPPRP</sequence>
<dbReference type="SUPFAM" id="SSF47413">
    <property type="entry name" value="lambda repressor-like DNA-binding domains"/>
    <property type="match status" value="1"/>
</dbReference>
<protein>
    <submittedName>
        <fullName evidence="5">LacI family transcriptional regulator</fullName>
    </submittedName>
</protein>
<evidence type="ECO:0000256" key="2">
    <source>
        <dbReference type="ARBA" id="ARBA00023125"/>
    </source>
</evidence>
<keyword evidence="1" id="KW-0805">Transcription regulation</keyword>
<dbReference type="Gene3D" id="3.40.50.2300">
    <property type="match status" value="2"/>
</dbReference>
<dbReference type="OrthoDB" id="3467214at2"/>
<name>A0A3A5MST3_9MICO</name>
<dbReference type="SUPFAM" id="SSF53822">
    <property type="entry name" value="Periplasmic binding protein-like I"/>
    <property type="match status" value="1"/>
</dbReference>
<dbReference type="CDD" id="cd01392">
    <property type="entry name" value="HTH_LacI"/>
    <property type="match status" value="1"/>
</dbReference>
<keyword evidence="6" id="KW-1185">Reference proteome</keyword>
<evidence type="ECO:0000313" key="6">
    <source>
        <dbReference type="Proteomes" id="UP000272015"/>
    </source>
</evidence>
<dbReference type="SMART" id="SM00354">
    <property type="entry name" value="HTH_LACI"/>
    <property type="match status" value="1"/>
</dbReference>
<dbReference type="PANTHER" id="PTHR30146">
    <property type="entry name" value="LACI-RELATED TRANSCRIPTIONAL REPRESSOR"/>
    <property type="match status" value="1"/>
</dbReference>
<dbReference type="InterPro" id="IPR010982">
    <property type="entry name" value="Lambda_DNA-bd_dom_sf"/>
</dbReference>
<dbReference type="GO" id="GO:0003700">
    <property type="term" value="F:DNA-binding transcription factor activity"/>
    <property type="evidence" value="ECO:0007669"/>
    <property type="project" value="TreeGrafter"/>
</dbReference>